<keyword evidence="2" id="KW-0812">Transmembrane</keyword>
<feature type="transmembrane region" description="Helical" evidence="2">
    <location>
        <begin position="15"/>
        <end position="37"/>
    </location>
</feature>
<feature type="domain" description="YhdP central" evidence="3">
    <location>
        <begin position="11"/>
        <end position="1230"/>
    </location>
</feature>
<dbReference type="PANTHER" id="PTHR38690">
    <property type="entry name" value="PROTEASE-RELATED"/>
    <property type="match status" value="1"/>
</dbReference>
<accession>A0ABW1XNA5</accession>
<feature type="region of interest" description="Disordered" evidence="1">
    <location>
        <begin position="1237"/>
        <end position="1266"/>
    </location>
</feature>
<dbReference type="NCBIfam" id="TIGR02099">
    <property type="entry name" value="YhdP family protein"/>
    <property type="match status" value="1"/>
</dbReference>
<dbReference type="Proteomes" id="UP001596364">
    <property type="component" value="Unassembled WGS sequence"/>
</dbReference>
<keyword evidence="2" id="KW-0472">Membrane</keyword>
<dbReference type="EMBL" id="JBHSUS010000001">
    <property type="protein sequence ID" value="MFC6441191.1"/>
    <property type="molecule type" value="Genomic_DNA"/>
</dbReference>
<dbReference type="InterPro" id="IPR011836">
    <property type="entry name" value="YhdP"/>
</dbReference>
<dbReference type="PANTHER" id="PTHR38690:SF1">
    <property type="entry name" value="PROTEASE"/>
    <property type="match status" value="1"/>
</dbReference>
<gene>
    <name evidence="4" type="ORF">ACFP85_13645</name>
</gene>
<keyword evidence="5" id="KW-1185">Reference proteome</keyword>
<keyword evidence="2" id="KW-1133">Transmembrane helix</keyword>
<evidence type="ECO:0000259" key="3">
    <source>
        <dbReference type="Pfam" id="PF13116"/>
    </source>
</evidence>
<evidence type="ECO:0000256" key="2">
    <source>
        <dbReference type="SAM" id="Phobius"/>
    </source>
</evidence>
<evidence type="ECO:0000256" key="1">
    <source>
        <dbReference type="SAM" id="MobiDB-lite"/>
    </source>
</evidence>
<dbReference type="RefSeq" id="WP_131258474.1">
    <property type="nucleotide sequence ID" value="NZ_JBHSUS010000001.1"/>
</dbReference>
<proteinExistence type="predicted"/>
<reference evidence="5" key="1">
    <citation type="journal article" date="2019" name="Int. J. Syst. Evol. Microbiol.">
        <title>The Global Catalogue of Microorganisms (GCM) 10K type strain sequencing project: providing services to taxonomists for standard genome sequencing and annotation.</title>
        <authorList>
            <consortium name="The Broad Institute Genomics Platform"/>
            <consortium name="The Broad Institute Genome Sequencing Center for Infectious Disease"/>
            <person name="Wu L."/>
            <person name="Ma J."/>
        </authorList>
    </citation>
    <scope>NUCLEOTIDE SEQUENCE [LARGE SCALE GENOMIC DNA]</scope>
    <source>
        <strain evidence="5">CGMCC 1.16031</strain>
    </source>
</reference>
<comment type="caution">
    <text evidence="4">The sequence shown here is derived from an EMBL/GenBank/DDBJ whole genome shotgun (WGS) entry which is preliminary data.</text>
</comment>
<dbReference type="InterPro" id="IPR025263">
    <property type="entry name" value="YhdP_central"/>
</dbReference>
<evidence type="ECO:0000313" key="5">
    <source>
        <dbReference type="Proteomes" id="UP001596364"/>
    </source>
</evidence>
<evidence type="ECO:0000313" key="4">
    <source>
        <dbReference type="EMBL" id="MFC6441191.1"/>
    </source>
</evidence>
<name>A0ABW1XNA5_9ALTE</name>
<protein>
    <submittedName>
        <fullName evidence="4">YhdP family protein</fullName>
    </submittedName>
</protein>
<dbReference type="Pfam" id="PF13116">
    <property type="entry name" value="YhdP"/>
    <property type="match status" value="1"/>
</dbReference>
<organism evidence="4 5">
    <name type="scientific">Pseudobowmanella zhangzhouensis</name>
    <dbReference type="NCBI Taxonomy" id="1537679"/>
    <lineage>
        <taxon>Bacteria</taxon>
        <taxon>Pseudomonadati</taxon>
        <taxon>Pseudomonadota</taxon>
        <taxon>Gammaproteobacteria</taxon>
        <taxon>Alteromonadales</taxon>
        <taxon>Alteromonadaceae</taxon>
    </lineage>
</organism>
<sequence length="1266" mass="138579">MNKAGRIFAYLLRKLWVFSAVVLVLFALFMSFLRYGLPYADSQRSHIENWLSAQVGTDVHIGGIDAGWQANGPALIIRNLSLATQQQGPVKVTVGRTYIDMDFWASLRSARFVSTRFSLHDMQVELLTDRPSSDDSELSYPSALQDLFLQQLKNFSVVNGQVQLIGNNHSRTISIGQLSWLNQGERHQGVGQFSLDQLSDSSASFILDLHGQPADLSGTLFVDGRNINVAPWLQQLAPDTVELAQSDVNLQVWAEVQQSKVQDVLVKWLPGEISWQGQMQSTLAVETGEFIAKRFDTGWLLNLSNLQYHSDNYGAGVIQATGRIDTQGRVTLHANDIAIKPLIPLLGLAGANGELLTQLDPNGNITEISLQFDAEGPALFASVADLQVNEWHPIPGGEQLTAQIAWQHGLGHIIIEGQQGQLKTQQLFGHDLTYEQVLADLWLQRQADGLRILPSQLSVDSSLLQLHAQASWQPDGLLQISADLQPHNVLNARQLFPGQLMGQHTVDYLNRALVSGDITSSKLLWFGRPSDYPFAQGQGIFQSSVAVKDSEFLFDADWPALTQLDMNLLFENAALLMRANKGNLMQVAMTSLQADIPDLSSDGVLTIEADTRTDARNVTSLMQASPLADSVGATLTQIQLSGDVSTRLHLTIPFADDSEVVASGEVSLDNTPIGLQPLSVTLTEAVGSIRFRNDVVQATDLKANLFGEPIVIDLKTFSAADGYHADASIDANWDLTRLLTNRYPGLASQLGGSASGKATFNLLIPDEGFSYQFSLLADLSSATSAMPAPFDLADASAQKLVARVNGDQQASQLTLQLGEDVHFEGVLPHAEARLSRAHLSIGRSDVVTLGAGFSISANLASMDVQAWFNSLYPLIDQAPQSEGESFIGVPQRIFVNVSELQFAGQRLHDVASTVKWQEQAWNVDVRAREAIANVQLFHNWLEQGLKINADYLNLSAWEGGEQTPSKIDISKVPPMQIVCERCIYADNDLGQIQLTLSRAEQGMRIEKLDVQQAKARLTASGRWFLRDGEEQTELEGHFYSKDFGAFLAQYEVNSGIRDSDANMNFALNWQQAPHEFNFASLNGSVDWKLGDGYLAEVSDRGARLFSILSLESLVRKLKLDFRDVFAKGFFYEKMTGTFLANNGTVSTDNTRVDGGAGEISLTGYTDLNDQALNYRISFRPKVTSSLPVIVAWMVNPATAVAALAINQMIDSAEVISSIDYSLTGSISEPVLTELKRDSKNIQIPAKAQPKPTQPIPATDSGVNQDG</sequence>